<feature type="compositionally biased region" description="Basic residues" evidence="9">
    <location>
        <begin position="357"/>
        <end position="382"/>
    </location>
</feature>
<evidence type="ECO:0000256" key="2">
    <source>
        <dbReference type="ARBA" id="ARBA00007276"/>
    </source>
</evidence>
<feature type="compositionally biased region" description="Basic residues" evidence="9">
    <location>
        <begin position="460"/>
        <end position="470"/>
    </location>
</feature>
<evidence type="ECO:0000256" key="6">
    <source>
        <dbReference type="ARBA" id="ARBA00023306"/>
    </source>
</evidence>
<keyword evidence="5 8" id="KW-0539">Nucleus</keyword>
<dbReference type="GO" id="GO:0031261">
    <property type="term" value="C:DNA replication preinitiation complex"/>
    <property type="evidence" value="ECO:0007669"/>
    <property type="project" value="TreeGrafter"/>
</dbReference>
<feature type="compositionally biased region" description="Acidic residues" evidence="9">
    <location>
        <begin position="281"/>
        <end position="300"/>
    </location>
</feature>
<evidence type="ECO:0000313" key="10">
    <source>
        <dbReference type="EMBL" id="TKA69280.1"/>
    </source>
</evidence>
<dbReference type="GO" id="GO:1902977">
    <property type="term" value="P:mitotic DNA replication preinitiation complex assembly"/>
    <property type="evidence" value="ECO:0007669"/>
    <property type="project" value="TreeGrafter"/>
</dbReference>
<comment type="function">
    <text evidence="7 8">Has a role in the initiation of DNA replication. Required at S-phase checkpoint.</text>
</comment>
<evidence type="ECO:0000256" key="3">
    <source>
        <dbReference type="ARBA" id="ARBA00018363"/>
    </source>
</evidence>
<evidence type="ECO:0000256" key="4">
    <source>
        <dbReference type="ARBA" id="ARBA00022705"/>
    </source>
</evidence>
<dbReference type="GO" id="GO:0003697">
    <property type="term" value="F:single-stranded DNA binding"/>
    <property type="evidence" value="ECO:0007669"/>
    <property type="project" value="TreeGrafter"/>
</dbReference>
<evidence type="ECO:0000256" key="1">
    <source>
        <dbReference type="ARBA" id="ARBA00004123"/>
    </source>
</evidence>
<feature type="region of interest" description="Disordered" evidence="9">
    <location>
        <begin position="269"/>
        <end position="486"/>
    </location>
</feature>
<dbReference type="GO" id="GO:0000727">
    <property type="term" value="P:double-strand break repair via break-induced replication"/>
    <property type="evidence" value="ECO:0007669"/>
    <property type="project" value="TreeGrafter"/>
</dbReference>
<proteinExistence type="inferred from homology"/>
<feature type="region of interest" description="Disordered" evidence="9">
    <location>
        <begin position="169"/>
        <end position="230"/>
    </location>
</feature>
<keyword evidence="6 8" id="KW-0131">Cell cycle</keyword>
<feature type="compositionally biased region" description="Acidic residues" evidence="9">
    <location>
        <begin position="387"/>
        <end position="400"/>
    </location>
</feature>
<comment type="caution">
    <text evidence="10">The sequence shown here is derived from an EMBL/GenBank/DDBJ whole genome shotgun (WGS) entry which is preliminary data.</text>
</comment>
<dbReference type="Proteomes" id="UP000309340">
    <property type="component" value="Unassembled WGS sequence"/>
</dbReference>
<dbReference type="PANTHER" id="PTHR28124">
    <property type="entry name" value="DNA REPLICATION REGULATOR SLD2"/>
    <property type="match status" value="1"/>
</dbReference>
<dbReference type="OrthoDB" id="8775810at2759"/>
<dbReference type="AlphaFoldDB" id="A0A4U0WZJ1"/>
<protein>
    <recommendedName>
        <fullName evidence="3 8">DNA replication regulator SLD2</fullName>
    </recommendedName>
</protein>
<gene>
    <name evidence="10" type="ORF">B0A55_08512</name>
</gene>
<reference evidence="10 11" key="1">
    <citation type="submission" date="2017-03" db="EMBL/GenBank/DDBJ databases">
        <title>Genomes of endolithic fungi from Antarctica.</title>
        <authorList>
            <person name="Coleine C."/>
            <person name="Masonjones S."/>
            <person name="Stajich J.E."/>
        </authorList>
    </citation>
    <scope>NUCLEOTIDE SEQUENCE [LARGE SCALE GENOMIC DNA]</scope>
    <source>
        <strain evidence="10 11">CCFEE 5184</strain>
    </source>
</reference>
<dbReference type="Pfam" id="PF11719">
    <property type="entry name" value="Drc1-Sld2"/>
    <property type="match status" value="1"/>
</dbReference>
<dbReference type="GO" id="GO:0003688">
    <property type="term" value="F:DNA replication origin binding"/>
    <property type="evidence" value="ECO:0007669"/>
    <property type="project" value="TreeGrafter"/>
</dbReference>
<feature type="region of interest" description="Disordered" evidence="9">
    <location>
        <begin position="56"/>
        <end position="102"/>
    </location>
</feature>
<feature type="compositionally biased region" description="Low complexity" evidence="9">
    <location>
        <begin position="433"/>
        <end position="457"/>
    </location>
</feature>
<comment type="similarity">
    <text evidence="2 8">Belongs to the SLD2 family.</text>
</comment>
<dbReference type="Gene3D" id="1.10.10.1460">
    <property type="match status" value="1"/>
</dbReference>
<evidence type="ECO:0000256" key="7">
    <source>
        <dbReference type="ARBA" id="ARBA00025253"/>
    </source>
</evidence>
<keyword evidence="11" id="KW-1185">Reference proteome</keyword>
<sequence length="486" mass="52864">MASNSAILEKQVAELRTELKAWEKAFATTHGRKAGRDDISGDACMSVKYREFHRLRRPIDNPPGAAKVETPRKARQLRQPGSHHKRSALRERAGSGNEGAVVTPRKAWKGGVSLEVVREEEQEVEPTPAFIRCALGPTPQKDGQVLGIFDFATTATPSKSASGGDEVALPIISDTPSKPTVAPTPLKRARSATPVSSSKRRLLDAFAGTPLKRQKHDDAQTPSTSKHYFSTPSFLRRSFPLAPVDEDPADIAPLPKKRGLVRSLSSLIQGLRKQEDKRMDDEWDIMNELEATEDNNDSDSDQPPNQRQTSKVLVDDSQTLTEPELPLGPDQGPPGSDSENGKDSARVVFLGADGKPRKPWKKKGLKRQTKRTNMRPMLHKPKKAGELDEVDQQSENEAEAGGETQDAHGNDDEDDGGDDDNHHGSKAKRTKAKAAATNEAAASPAAKKAPKKVSAGAHANFRRLNIKNKNSKANGKGGGGRKFGRR</sequence>
<feature type="compositionally biased region" description="Basic residues" evidence="9">
    <location>
        <begin position="73"/>
        <end position="87"/>
    </location>
</feature>
<feature type="compositionally biased region" description="Polar residues" evidence="9">
    <location>
        <begin position="220"/>
        <end position="230"/>
    </location>
</feature>
<dbReference type="InterPro" id="IPR021110">
    <property type="entry name" value="DNA_rep_checkpnt_protein"/>
</dbReference>
<comment type="subcellular location">
    <subcellularLocation>
        <location evidence="1 8">Nucleus</location>
    </subcellularLocation>
</comment>
<evidence type="ECO:0000256" key="9">
    <source>
        <dbReference type="SAM" id="MobiDB-lite"/>
    </source>
</evidence>
<evidence type="ECO:0000256" key="8">
    <source>
        <dbReference type="RuleBase" id="RU367067"/>
    </source>
</evidence>
<keyword evidence="4 8" id="KW-0235">DNA replication</keyword>
<evidence type="ECO:0000313" key="11">
    <source>
        <dbReference type="Proteomes" id="UP000309340"/>
    </source>
</evidence>
<name>A0A4U0WZJ1_9PEZI</name>
<feature type="compositionally biased region" description="Gly residues" evidence="9">
    <location>
        <begin position="475"/>
        <end position="486"/>
    </location>
</feature>
<organism evidence="10 11">
    <name type="scientific">Friedmanniomyces simplex</name>
    <dbReference type="NCBI Taxonomy" id="329884"/>
    <lineage>
        <taxon>Eukaryota</taxon>
        <taxon>Fungi</taxon>
        <taxon>Dikarya</taxon>
        <taxon>Ascomycota</taxon>
        <taxon>Pezizomycotina</taxon>
        <taxon>Dothideomycetes</taxon>
        <taxon>Dothideomycetidae</taxon>
        <taxon>Mycosphaerellales</taxon>
        <taxon>Teratosphaeriaceae</taxon>
        <taxon>Friedmanniomyces</taxon>
    </lineage>
</organism>
<dbReference type="InterPro" id="IPR040203">
    <property type="entry name" value="Sld2"/>
</dbReference>
<feature type="compositionally biased region" description="Polar residues" evidence="9">
    <location>
        <begin position="307"/>
        <end position="321"/>
    </location>
</feature>
<accession>A0A4U0WZJ1</accession>
<dbReference type="EMBL" id="NAJQ01000457">
    <property type="protein sequence ID" value="TKA69280.1"/>
    <property type="molecule type" value="Genomic_DNA"/>
</dbReference>
<dbReference type="PANTHER" id="PTHR28124:SF1">
    <property type="entry name" value="DNA REPLICATION REGULATOR SLD2"/>
    <property type="match status" value="1"/>
</dbReference>
<evidence type="ECO:0000256" key="5">
    <source>
        <dbReference type="ARBA" id="ARBA00023242"/>
    </source>
</evidence>
<dbReference type="GO" id="GO:0006270">
    <property type="term" value="P:DNA replication initiation"/>
    <property type="evidence" value="ECO:0007669"/>
    <property type="project" value="UniProtKB-UniRule"/>
</dbReference>
<dbReference type="CDD" id="cd22289">
    <property type="entry name" value="RecQL4_SLD2_NTD"/>
    <property type="match status" value="1"/>
</dbReference>